<dbReference type="STRING" id="4615.A0A199UP84"/>
<dbReference type="Proteomes" id="UP000092600">
    <property type="component" value="Unassembled WGS sequence"/>
</dbReference>
<gene>
    <name evidence="1" type="ORF">ACMD2_10460</name>
</gene>
<reference evidence="1 2" key="1">
    <citation type="journal article" date="2016" name="DNA Res.">
        <title>The draft genome of MD-2 pineapple using hybrid error correction of long reads.</title>
        <authorList>
            <person name="Redwan R.M."/>
            <person name="Saidin A."/>
            <person name="Kumar S.V."/>
        </authorList>
    </citation>
    <scope>NUCLEOTIDE SEQUENCE [LARGE SCALE GENOMIC DNA]</scope>
    <source>
        <strain evidence="2">cv. MD2</strain>
        <tissue evidence="1">Leaf</tissue>
    </source>
</reference>
<evidence type="ECO:0000313" key="2">
    <source>
        <dbReference type="Proteomes" id="UP000092600"/>
    </source>
</evidence>
<comment type="caution">
    <text evidence="1">The sequence shown here is derived from an EMBL/GenBank/DDBJ whole genome shotgun (WGS) entry which is preliminary data.</text>
</comment>
<name>A0A199UP84_ANACO</name>
<protein>
    <submittedName>
        <fullName evidence="1">Uncharacterized protein</fullName>
    </submittedName>
</protein>
<proteinExistence type="predicted"/>
<evidence type="ECO:0000313" key="1">
    <source>
        <dbReference type="EMBL" id="OAY66564.1"/>
    </source>
</evidence>
<accession>A0A199UP84</accession>
<sequence length="266" mass="30570">MPDLPRRFSDPLHRTAQQLPNIPTFPIGKGPEVFQGQPGEGFLLGLLATLLSPLFAESYYKWPTPIRKFSKELGVQISYAKSLSSDKGAAEFAKKFRVQDLTVDLRRKPFKRAFPEKFCDRGFSFCMNGVILEGEIALTETDLKASPPDLRTPQLAVIGYSESVSDLYTSELRAASNCLIKRMEEDMMEWEKFIKRYAREYFWRSSITTVHTWYNDQLPKRKKGLLAEWFLPYGSQDNVHLYAKRKQTAYPREPVGMSVQVGMEMC</sequence>
<dbReference type="AlphaFoldDB" id="A0A199UP84"/>
<organism evidence="1 2">
    <name type="scientific">Ananas comosus</name>
    <name type="common">Pineapple</name>
    <name type="synonym">Ananas ananas</name>
    <dbReference type="NCBI Taxonomy" id="4615"/>
    <lineage>
        <taxon>Eukaryota</taxon>
        <taxon>Viridiplantae</taxon>
        <taxon>Streptophyta</taxon>
        <taxon>Embryophyta</taxon>
        <taxon>Tracheophyta</taxon>
        <taxon>Spermatophyta</taxon>
        <taxon>Magnoliopsida</taxon>
        <taxon>Liliopsida</taxon>
        <taxon>Poales</taxon>
        <taxon>Bromeliaceae</taxon>
        <taxon>Bromelioideae</taxon>
        <taxon>Ananas</taxon>
    </lineage>
</organism>
<dbReference type="EMBL" id="LSRQ01006110">
    <property type="protein sequence ID" value="OAY66564.1"/>
    <property type="molecule type" value="Genomic_DNA"/>
</dbReference>